<dbReference type="AlphaFoldDB" id="E1YH88"/>
<comment type="subcellular location">
    <subcellularLocation>
        <location evidence="2">Cytoplasm</location>
    </subcellularLocation>
</comment>
<evidence type="ECO:0000256" key="1">
    <source>
        <dbReference type="ARBA" id="ARBA00008791"/>
    </source>
</evidence>
<dbReference type="CDD" id="cd00293">
    <property type="entry name" value="USP-like"/>
    <property type="match status" value="1"/>
</dbReference>
<evidence type="ECO:0000313" key="4">
    <source>
        <dbReference type="EMBL" id="CBX29932.1"/>
    </source>
</evidence>
<proteinExistence type="inferred from homology"/>
<sequence>MKFKKILFPVDLSEASPKIVPYVNEMAKKFDSEIHILFVARAFQYFTSIYVPHPSVDLFENAVIEGGRKSIEEFAEKHFKDSEKIKIAIVNGDAAEEIINYIKEHDIDMLIMGTHGRKGIDKLLFGSVAEKVTKATPIPMMLINPYKIKN</sequence>
<dbReference type="PANTHER" id="PTHR46268">
    <property type="entry name" value="STRESS RESPONSE PROTEIN NHAX"/>
    <property type="match status" value="1"/>
</dbReference>
<gene>
    <name evidence="4" type="ORF">N47_F16270</name>
</gene>
<keyword evidence="2" id="KW-0963">Cytoplasm</keyword>
<dbReference type="InterPro" id="IPR006016">
    <property type="entry name" value="UspA"/>
</dbReference>
<dbReference type="InterPro" id="IPR006015">
    <property type="entry name" value="Universal_stress_UspA"/>
</dbReference>
<dbReference type="Gene3D" id="3.40.50.620">
    <property type="entry name" value="HUPs"/>
    <property type="match status" value="1"/>
</dbReference>
<dbReference type="Pfam" id="PF00582">
    <property type="entry name" value="Usp"/>
    <property type="match status" value="1"/>
</dbReference>
<dbReference type="SUPFAM" id="SSF52402">
    <property type="entry name" value="Adenine nucleotide alpha hydrolases-like"/>
    <property type="match status" value="1"/>
</dbReference>
<evidence type="ECO:0000259" key="3">
    <source>
        <dbReference type="Pfam" id="PF00582"/>
    </source>
</evidence>
<organism evidence="4">
    <name type="scientific">uncultured Desulfobacterium sp</name>
    <dbReference type="NCBI Taxonomy" id="201089"/>
    <lineage>
        <taxon>Bacteria</taxon>
        <taxon>Pseudomonadati</taxon>
        <taxon>Thermodesulfobacteriota</taxon>
        <taxon>Desulfobacteria</taxon>
        <taxon>Desulfobacterales</taxon>
        <taxon>Desulfobacteriaceae</taxon>
        <taxon>Desulfobacterium</taxon>
        <taxon>environmental samples</taxon>
    </lineage>
</organism>
<dbReference type="PRINTS" id="PR01438">
    <property type="entry name" value="UNVRSLSTRESS"/>
</dbReference>
<dbReference type="GO" id="GO:0005737">
    <property type="term" value="C:cytoplasm"/>
    <property type="evidence" value="ECO:0007669"/>
    <property type="project" value="UniProtKB-SubCell"/>
</dbReference>
<comment type="similarity">
    <text evidence="1 2">Belongs to the universal stress protein A family.</text>
</comment>
<dbReference type="PANTHER" id="PTHR46268:SF22">
    <property type="entry name" value="SENSOR PROTEIN KDPD-RELATED"/>
    <property type="match status" value="1"/>
</dbReference>
<feature type="domain" description="UspA" evidence="3">
    <location>
        <begin position="3"/>
        <end position="143"/>
    </location>
</feature>
<reference evidence="4" key="1">
    <citation type="journal article" date="2011" name="Environ. Microbiol.">
        <title>Genomic insights into the metabolic potential of the polycyclic aromatic hydrocarbon degrading sulfate-reducing Deltaproteobacterium N47.</title>
        <authorList>
            <person name="Bergmann F."/>
            <person name="Selesi D."/>
            <person name="Weinmaier T."/>
            <person name="Tischler P."/>
            <person name="Rattei T."/>
            <person name="Meckenstock R.U."/>
        </authorList>
    </citation>
    <scope>NUCLEOTIDE SEQUENCE</scope>
</reference>
<name>E1YH88_9BACT</name>
<evidence type="ECO:0000256" key="2">
    <source>
        <dbReference type="PIRNR" id="PIRNR006276"/>
    </source>
</evidence>
<dbReference type="EMBL" id="FR695873">
    <property type="protein sequence ID" value="CBX29932.1"/>
    <property type="molecule type" value="Genomic_DNA"/>
</dbReference>
<accession>E1YH88</accession>
<dbReference type="PIRSF" id="PIRSF006276">
    <property type="entry name" value="UspA"/>
    <property type="match status" value="1"/>
</dbReference>
<dbReference type="InterPro" id="IPR014729">
    <property type="entry name" value="Rossmann-like_a/b/a_fold"/>
</dbReference>
<protein>
    <recommendedName>
        <fullName evidence="2">Universal stress protein</fullName>
    </recommendedName>
</protein>